<evidence type="ECO:0000256" key="1">
    <source>
        <dbReference type="SAM" id="MobiDB-lite"/>
    </source>
</evidence>
<dbReference type="EMBL" id="CAJHUC010001007">
    <property type="protein sequence ID" value="CAD7699373.1"/>
    <property type="molecule type" value="Genomic_DNA"/>
</dbReference>
<protein>
    <submittedName>
        <fullName evidence="2">Uncharacterized protein</fullName>
    </submittedName>
</protein>
<comment type="caution">
    <text evidence="2">The sequence shown here is derived from an EMBL/GenBank/DDBJ whole genome shotgun (WGS) entry which is preliminary data.</text>
</comment>
<reference evidence="2" key="1">
    <citation type="submission" date="2020-12" db="EMBL/GenBank/DDBJ databases">
        <authorList>
            <person name="Iha C."/>
        </authorList>
    </citation>
    <scope>NUCLEOTIDE SEQUENCE</scope>
</reference>
<keyword evidence="3" id="KW-1185">Reference proteome</keyword>
<feature type="compositionally biased region" description="Basic and acidic residues" evidence="1">
    <location>
        <begin position="20"/>
        <end position="31"/>
    </location>
</feature>
<name>A0A8S1J0P2_9CHLO</name>
<sequence>MTHSTSSQPLTRFPQTRQRLSAEKGHCGEDAENVRTLHCGRLDWPPPDLDPPNPPSPYPALSAPMQGWAHIPFGVLEAVKSAIEVEAASDWISKPFLNTARLVNHHWHAWATGAASALRLAPWKVHRDRAEHGMQDLVAKFTGLRCLVLRGRPPPPALGATFRCCACCAG</sequence>
<feature type="compositionally biased region" description="Polar residues" evidence="1">
    <location>
        <begin position="1"/>
        <end position="19"/>
    </location>
</feature>
<gene>
    <name evidence="2" type="ORF">OSTQU699_LOCUS4732</name>
</gene>
<dbReference type="AlphaFoldDB" id="A0A8S1J0P2"/>
<evidence type="ECO:0000313" key="2">
    <source>
        <dbReference type="EMBL" id="CAD7699373.1"/>
    </source>
</evidence>
<accession>A0A8S1J0P2</accession>
<organism evidence="2 3">
    <name type="scientific">Ostreobium quekettii</name>
    <dbReference type="NCBI Taxonomy" id="121088"/>
    <lineage>
        <taxon>Eukaryota</taxon>
        <taxon>Viridiplantae</taxon>
        <taxon>Chlorophyta</taxon>
        <taxon>core chlorophytes</taxon>
        <taxon>Ulvophyceae</taxon>
        <taxon>TCBD clade</taxon>
        <taxon>Bryopsidales</taxon>
        <taxon>Ostreobineae</taxon>
        <taxon>Ostreobiaceae</taxon>
        <taxon>Ostreobium</taxon>
    </lineage>
</organism>
<dbReference type="Proteomes" id="UP000708148">
    <property type="component" value="Unassembled WGS sequence"/>
</dbReference>
<proteinExistence type="predicted"/>
<evidence type="ECO:0000313" key="3">
    <source>
        <dbReference type="Proteomes" id="UP000708148"/>
    </source>
</evidence>
<feature type="region of interest" description="Disordered" evidence="1">
    <location>
        <begin position="1"/>
        <end position="31"/>
    </location>
</feature>